<gene>
    <name evidence="2" type="ORF">BABA_01595</name>
</gene>
<dbReference type="EMBL" id="AJLS01000009">
    <property type="protein sequence ID" value="EKN71335.1"/>
    <property type="molecule type" value="Genomic_DNA"/>
</dbReference>
<dbReference type="AlphaFoldDB" id="K6CJI8"/>
<keyword evidence="1" id="KW-0472">Membrane</keyword>
<name>K6CJI8_9BACI</name>
<comment type="caution">
    <text evidence="2">The sequence shown here is derived from an EMBL/GenBank/DDBJ whole genome shotgun (WGS) entry which is preliminary data.</text>
</comment>
<accession>K6CJI8</accession>
<dbReference type="OrthoDB" id="2868470at2"/>
<keyword evidence="1" id="KW-0812">Transmembrane</keyword>
<keyword evidence="3" id="KW-1185">Reference proteome</keyword>
<evidence type="ECO:0000256" key="1">
    <source>
        <dbReference type="SAM" id="Phobius"/>
    </source>
</evidence>
<evidence type="ECO:0000313" key="2">
    <source>
        <dbReference type="EMBL" id="EKN71335.1"/>
    </source>
</evidence>
<dbReference type="Proteomes" id="UP000006316">
    <property type="component" value="Unassembled WGS sequence"/>
</dbReference>
<feature type="transmembrane region" description="Helical" evidence="1">
    <location>
        <begin position="62"/>
        <end position="82"/>
    </location>
</feature>
<dbReference type="STRING" id="1117379.BABA_01595"/>
<sequence>MEKIIELIALIVNNIHDFILALTSWFGYQFSDKDLHFWVIGIIGIVIFLFTQFIFKIIAKWSITAISFIYTFTVLLVIVFAIEIEQKITGRGNMEFKDIVVGLYGFLLFLFIYLAIKFAITFLYKKTKKKTRPERWSR</sequence>
<organism evidence="2 3">
    <name type="scientific">Neobacillus bataviensis LMG 21833</name>
    <dbReference type="NCBI Taxonomy" id="1117379"/>
    <lineage>
        <taxon>Bacteria</taxon>
        <taxon>Bacillati</taxon>
        <taxon>Bacillota</taxon>
        <taxon>Bacilli</taxon>
        <taxon>Bacillales</taxon>
        <taxon>Bacillaceae</taxon>
        <taxon>Neobacillus</taxon>
    </lineage>
</organism>
<keyword evidence="1" id="KW-1133">Transmembrane helix</keyword>
<dbReference type="PATRIC" id="fig|1117379.3.peg.334"/>
<dbReference type="eggNOG" id="ENOG5032VUE">
    <property type="taxonomic scope" value="Bacteria"/>
</dbReference>
<dbReference type="RefSeq" id="WP_007083362.1">
    <property type="nucleotide sequence ID" value="NZ_AJLS01000009.1"/>
</dbReference>
<feature type="transmembrane region" description="Helical" evidence="1">
    <location>
        <begin position="35"/>
        <end position="55"/>
    </location>
</feature>
<evidence type="ECO:0000313" key="3">
    <source>
        <dbReference type="Proteomes" id="UP000006316"/>
    </source>
</evidence>
<feature type="transmembrane region" description="Helical" evidence="1">
    <location>
        <begin position="102"/>
        <end position="124"/>
    </location>
</feature>
<feature type="transmembrane region" description="Helical" evidence="1">
    <location>
        <begin position="7"/>
        <end position="29"/>
    </location>
</feature>
<protein>
    <submittedName>
        <fullName evidence="2">Small membrane protein</fullName>
    </submittedName>
</protein>
<proteinExistence type="predicted"/>
<reference evidence="2 3" key="1">
    <citation type="journal article" date="2012" name="Front. Microbiol.">
        <title>Redundancy and modularity in membrane-associated dissimilatory nitrate reduction in Bacillus.</title>
        <authorList>
            <person name="Heylen K."/>
            <person name="Keltjens J."/>
        </authorList>
    </citation>
    <scope>NUCLEOTIDE SEQUENCE [LARGE SCALE GENOMIC DNA]</scope>
    <source>
        <strain evidence="3">LMG 21833T</strain>
    </source>
</reference>